<gene>
    <name evidence="3" type="ORF">D1223_01580</name>
</gene>
<organism evidence="3 4">
    <name type="scientific">Henriciella mobilis</name>
    <dbReference type="NCBI Taxonomy" id="2305467"/>
    <lineage>
        <taxon>Bacteria</taxon>
        <taxon>Pseudomonadati</taxon>
        <taxon>Pseudomonadota</taxon>
        <taxon>Alphaproteobacteria</taxon>
        <taxon>Hyphomonadales</taxon>
        <taxon>Hyphomonadaceae</taxon>
        <taxon>Henriciella</taxon>
    </lineage>
</organism>
<dbReference type="Pfam" id="PF03235">
    <property type="entry name" value="GmrSD_N"/>
    <property type="match status" value="1"/>
</dbReference>
<evidence type="ECO:0000259" key="2">
    <source>
        <dbReference type="Pfam" id="PF07510"/>
    </source>
</evidence>
<dbReference type="EMBL" id="QWFX01000005">
    <property type="protein sequence ID" value="RIJ32572.1"/>
    <property type="molecule type" value="Genomic_DNA"/>
</dbReference>
<dbReference type="Proteomes" id="UP000266385">
    <property type="component" value="Unassembled WGS sequence"/>
</dbReference>
<sequence length="560" mass="64614">MGSETPRSDSGIRARECALSDILSPGSQLKMPPYQRSYSWEENEVRELLDDLLNATENGRYHFIGAIVLVRMEDNTYQVVDGQQRLTTLTMILAMMRDLETDPVRKAEIHALIGDSDRTMLGEGAAWRLTLNDVDNPFFREAIQAEGATLRRDLIASDESNHEVMQKNLAFLHEELEELGEATRRTLFETIRDRVVLVRVGVPDWDGGYEVFRVLNTRGKAPNSHDIVKTEILQHANFDQAEASRYAREWLEHEAKLGGGGLDDLLNIIRQLYGRNTKGKTANVFAKVVLSKVDSRTFVDDELPRYVEAYRIVLKGDPDFGPLTEAIRAPLNHLRLLDHRLWQVPAVAYLYKHPDDGEQALKFFQMLERLAYAMMLHFTTASARQKRYQKLTQLIQGDKPLFDRSSPLRFAKDEQKKVRERMTGRFATFGQRRAMALRTNAALENGEMITLEDDATVEHVLPRSVPEESYWHATWPRTQVQRELCETLGNFVIVPQRINHQADRLDFREKKRIFFESGARVFALTEDLRHRNTWTPEDVRARTEQLVDILMDEWFSALDD</sequence>
<reference evidence="3 4" key="1">
    <citation type="submission" date="2018-08" db="EMBL/GenBank/DDBJ databases">
        <title>Henriciella mobilis sp. nov., isolated from seawater.</title>
        <authorList>
            <person name="Cheng H."/>
            <person name="Wu Y.-H."/>
            <person name="Xu X.-W."/>
            <person name="Guo L.-L."/>
        </authorList>
    </citation>
    <scope>NUCLEOTIDE SEQUENCE [LARGE SCALE GENOMIC DNA]</scope>
    <source>
        <strain evidence="3 4">JN25</strain>
    </source>
</reference>
<name>A0A399RRT4_9PROT</name>
<proteinExistence type="predicted"/>
<dbReference type="PANTHER" id="PTHR35149">
    <property type="entry name" value="SLL5132 PROTEIN"/>
    <property type="match status" value="1"/>
</dbReference>
<keyword evidence="4" id="KW-1185">Reference proteome</keyword>
<feature type="domain" description="GmrSD restriction endonucleases C-terminal" evidence="2">
    <location>
        <begin position="431"/>
        <end position="548"/>
    </location>
</feature>
<evidence type="ECO:0000313" key="3">
    <source>
        <dbReference type="EMBL" id="RIJ32572.1"/>
    </source>
</evidence>
<evidence type="ECO:0000313" key="4">
    <source>
        <dbReference type="Proteomes" id="UP000266385"/>
    </source>
</evidence>
<accession>A0A399RRT4</accession>
<dbReference type="OrthoDB" id="9798761at2"/>
<dbReference type="AlphaFoldDB" id="A0A399RRT4"/>
<dbReference type="InterPro" id="IPR004919">
    <property type="entry name" value="GmrSD_N"/>
</dbReference>
<protein>
    <submittedName>
        <fullName evidence="3">DUF262 domain-containing protein</fullName>
    </submittedName>
</protein>
<feature type="domain" description="GmrSD restriction endonucleases N-terminal" evidence="1">
    <location>
        <begin position="20"/>
        <end position="232"/>
    </location>
</feature>
<dbReference type="Pfam" id="PF07510">
    <property type="entry name" value="GmrSD_C"/>
    <property type="match status" value="1"/>
</dbReference>
<dbReference type="PANTHER" id="PTHR35149:SF1">
    <property type="entry name" value="DUF5655 DOMAIN-CONTAINING PROTEIN"/>
    <property type="match status" value="1"/>
</dbReference>
<dbReference type="RefSeq" id="WP_119374653.1">
    <property type="nucleotide sequence ID" value="NZ_QWFX01000005.1"/>
</dbReference>
<dbReference type="InterPro" id="IPR011089">
    <property type="entry name" value="GmrSD_C"/>
</dbReference>
<comment type="caution">
    <text evidence="3">The sequence shown here is derived from an EMBL/GenBank/DDBJ whole genome shotgun (WGS) entry which is preliminary data.</text>
</comment>
<evidence type="ECO:0000259" key="1">
    <source>
        <dbReference type="Pfam" id="PF03235"/>
    </source>
</evidence>